<proteinExistence type="predicted"/>
<evidence type="ECO:0000313" key="3">
    <source>
        <dbReference type="EMBL" id="QKS71814.1"/>
    </source>
</evidence>
<evidence type="ECO:0000313" key="4">
    <source>
        <dbReference type="Proteomes" id="UP000318138"/>
    </source>
</evidence>
<dbReference type="Proteomes" id="UP000318138">
    <property type="component" value="Chromosome"/>
</dbReference>
<dbReference type="PROSITE" id="PS51257">
    <property type="entry name" value="PROKAR_LIPOPROTEIN"/>
    <property type="match status" value="1"/>
</dbReference>
<feature type="chain" id="PRO_5038349942" evidence="2">
    <location>
        <begin position="21"/>
        <end position="212"/>
    </location>
</feature>
<keyword evidence="4" id="KW-1185">Reference proteome</keyword>
<keyword evidence="1" id="KW-0175">Coiled coil</keyword>
<protein>
    <submittedName>
        <fullName evidence="3">Uncharacterized protein</fullName>
    </submittedName>
</protein>
<name>A0A859FGM7_9BACI</name>
<feature type="coiled-coil region" evidence="1">
    <location>
        <begin position="27"/>
        <end position="82"/>
    </location>
</feature>
<dbReference type="AlphaFoldDB" id="A0A859FGM7"/>
<evidence type="ECO:0000256" key="1">
    <source>
        <dbReference type="SAM" id="Coils"/>
    </source>
</evidence>
<reference evidence="4" key="1">
    <citation type="submission" date="2019-07" db="EMBL/GenBank/DDBJ databases">
        <title>Bacillus alkalisoli sp. nov. isolated from saline soil.</title>
        <authorList>
            <person name="Sun J.-Q."/>
            <person name="Xu L."/>
        </authorList>
    </citation>
    <scope>NUCLEOTIDE SEQUENCE [LARGE SCALE GENOMIC DNA]</scope>
    <source>
        <strain evidence="4">M4U3P1</strain>
    </source>
</reference>
<keyword evidence="2" id="KW-0732">Signal</keyword>
<evidence type="ECO:0000256" key="2">
    <source>
        <dbReference type="SAM" id="SignalP"/>
    </source>
</evidence>
<dbReference type="KEGG" id="psua:FLK61_34665"/>
<feature type="signal peptide" evidence="2">
    <location>
        <begin position="1"/>
        <end position="20"/>
    </location>
</feature>
<dbReference type="RefSeq" id="WP_176009800.1">
    <property type="nucleotide sequence ID" value="NZ_CP041372.2"/>
</dbReference>
<organism evidence="3 4">
    <name type="scientific">Paenalkalicoccus suaedae</name>
    <dbReference type="NCBI Taxonomy" id="2592382"/>
    <lineage>
        <taxon>Bacteria</taxon>
        <taxon>Bacillati</taxon>
        <taxon>Bacillota</taxon>
        <taxon>Bacilli</taxon>
        <taxon>Bacillales</taxon>
        <taxon>Bacillaceae</taxon>
        <taxon>Paenalkalicoccus</taxon>
    </lineage>
</organism>
<dbReference type="EMBL" id="CP041372">
    <property type="protein sequence ID" value="QKS71814.1"/>
    <property type="molecule type" value="Genomic_DNA"/>
</dbReference>
<accession>A0A859FGM7</accession>
<sequence length="212" mass="24766">MKIHASYLWILLLLIMTACSNDSSDGVSQQEEDMASLIATNDRLTESLERELKEKEALLIEMKEVEEENQLLKDNILTYKQQAIELEASFESEMAQKARLDRQTLSFLKAMHEEDHLALETLTQDHFEIDREKNILTFEESEGLTQSFHFLQMHPTYMVQQRLATLEEGEYTVEYEFYLTDEDSFDLTSTVEIKLAQSDEDTWAVSSVRYTR</sequence>
<gene>
    <name evidence="3" type="ORF">FLK61_34665</name>
</gene>